<feature type="region of interest" description="Disordered" evidence="1">
    <location>
        <begin position="464"/>
        <end position="588"/>
    </location>
</feature>
<reference evidence="2 3" key="1">
    <citation type="journal article" date="2019" name="Nat. Ecol. Evol.">
        <title>Megaphylogeny resolves global patterns of mushroom evolution.</title>
        <authorList>
            <person name="Varga T."/>
            <person name="Krizsan K."/>
            <person name="Foldi C."/>
            <person name="Dima B."/>
            <person name="Sanchez-Garcia M."/>
            <person name="Sanchez-Ramirez S."/>
            <person name="Szollosi G.J."/>
            <person name="Szarkandi J.G."/>
            <person name="Papp V."/>
            <person name="Albert L."/>
            <person name="Andreopoulos W."/>
            <person name="Angelini C."/>
            <person name="Antonin V."/>
            <person name="Barry K.W."/>
            <person name="Bougher N.L."/>
            <person name="Buchanan P."/>
            <person name="Buyck B."/>
            <person name="Bense V."/>
            <person name="Catcheside P."/>
            <person name="Chovatia M."/>
            <person name="Cooper J."/>
            <person name="Damon W."/>
            <person name="Desjardin D."/>
            <person name="Finy P."/>
            <person name="Geml J."/>
            <person name="Haridas S."/>
            <person name="Hughes K."/>
            <person name="Justo A."/>
            <person name="Karasinski D."/>
            <person name="Kautmanova I."/>
            <person name="Kiss B."/>
            <person name="Kocsube S."/>
            <person name="Kotiranta H."/>
            <person name="LaButti K.M."/>
            <person name="Lechner B.E."/>
            <person name="Liimatainen K."/>
            <person name="Lipzen A."/>
            <person name="Lukacs Z."/>
            <person name="Mihaltcheva S."/>
            <person name="Morgado L.N."/>
            <person name="Niskanen T."/>
            <person name="Noordeloos M.E."/>
            <person name="Ohm R.A."/>
            <person name="Ortiz-Santana B."/>
            <person name="Ovrebo C."/>
            <person name="Racz N."/>
            <person name="Riley R."/>
            <person name="Savchenko A."/>
            <person name="Shiryaev A."/>
            <person name="Soop K."/>
            <person name="Spirin V."/>
            <person name="Szebenyi C."/>
            <person name="Tomsovsky M."/>
            <person name="Tulloss R.E."/>
            <person name="Uehling J."/>
            <person name="Grigoriev I.V."/>
            <person name="Vagvolgyi C."/>
            <person name="Papp T."/>
            <person name="Martin F.M."/>
            <person name="Miettinen O."/>
            <person name="Hibbett D.S."/>
            <person name="Nagy L.G."/>
        </authorList>
    </citation>
    <scope>NUCLEOTIDE SEQUENCE [LARGE SCALE GENOMIC DNA]</scope>
    <source>
        <strain evidence="2 3">CBS 121175</strain>
    </source>
</reference>
<protein>
    <submittedName>
        <fullName evidence="2">Uncharacterized protein</fullName>
    </submittedName>
</protein>
<evidence type="ECO:0000313" key="3">
    <source>
        <dbReference type="Proteomes" id="UP000307440"/>
    </source>
</evidence>
<accession>A0A5C3KXY4</accession>
<feature type="compositionally biased region" description="Polar residues" evidence="1">
    <location>
        <begin position="544"/>
        <end position="563"/>
    </location>
</feature>
<feature type="region of interest" description="Disordered" evidence="1">
    <location>
        <begin position="47"/>
        <end position="126"/>
    </location>
</feature>
<feature type="compositionally biased region" description="Polar residues" evidence="1">
    <location>
        <begin position="385"/>
        <end position="407"/>
    </location>
</feature>
<organism evidence="2 3">
    <name type="scientific">Coprinopsis marcescibilis</name>
    <name type="common">Agaric fungus</name>
    <name type="synonym">Psathyrella marcescibilis</name>
    <dbReference type="NCBI Taxonomy" id="230819"/>
    <lineage>
        <taxon>Eukaryota</taxon>
        <taxon>Fungi</taxon>
        <taxon>Dikarya</taxon>
        <taxon>Basidiomycota</taxon>
        <taxon>Agaricomycotina</taxon>
        <taxon>Agaricomycetes</taxon>
        <taxon>Agaricomycetidae</taxon>
        <taxon>Agaricales</taxon>
        <taxon>Agaricineae</taxon>
        <taxon>Psathyrellaceae</taxon>
        <taxon>Coprinopsis</taxon>
    </lineage>
</organism>
<gene>
    <name evidence="2" type="ORF">FA15DRAFT_669285</name>
</gene>
<sequence length="714" mass="75356">MPAPVVYIAFAVVGVGALLAFKELVYEPHIAPFIIEVQASRRRRQEEEEEQRRLVPPVYAYSSAPSHLNRNNRSSRRHSGTDSDPDSDSERYGRPYAEFEDRQAFRHPKPNDQQRPRPLNQQSQSGIELEELVARELREWRSPPAFASTDGLRLRRNATGAPLDESNHDIPFAPLTPNRSAARPAHSSPSATVPSFSALTPAARPTSFLPTPTSPLGPSANNAPFGRGDARRQQNIEPGSSRSSPVPAARAISTPTTLPSSRPAGLSGPGISPKLEMSTLSIGPSDSLLFSTGGPFHRSQTSPTPTSGSAQRMSASGSDYTTDDETVLSSLATSPPLPPLPAVPPQQQSRYTPEQLAKLLPSPPTAIPIARTTPSSSHQDEFNTGAVSSSVASTRTITLQNLNRSRNQTSPQQPITTSSSDVSLSSPTPSSTATHSPSQSIPSLSQIYPQDLEYERNVILLSPPSSRSESPFSVIGTSNVNSGNVSRTNSPSLGAAGNTGEQGQRTISSSLGSPFVGFGALGLAAGSPGPEGGQGQGQSLPVPSINTIQRSTPTSPNQGHSTDLSSSRYLSFPSSPALSSSSSHLGRNVNLTTAPSTLAESIYYDASYAHVSPSVLSRNLQGANPFADPPQQTPTTPRMTNQSPRSPVFSDSGADADLDGDLEVMSNWSDSDMMDDDLDAGAESDSGSHVSGISSSSSLSNWASVDGRVSAQGR</sequence>
<name>A0A5C3KXY4_COPMA</name>
<feature type="compositionally biased region" description="Polar residues" evidence="1">
    <location>
        <begin position="298"/>
        <end position="320"/>
    </location>
</feature>
<dbReference type="AlphaFoldDB" id="A0A5C3KXY4"/>
<evidence type="ECO:0000256" key="1">
    <source>
        <dbReference type="SAM" id="MobiDB-lite"/>
    </source>
</evidence>
<feature type="compositionally biased region" description="Polar residues" evidence="1">
    <location>
        <begin position="475"/>
        <end position="492"/>
    </location>
</feature>
<feature type="compositionally biased region" description="Polar residues" evidence="1">
    <location>
        <begin position="278"/>
        <end position="290"/>
    </location>
</feature>
<feature type="compositionally biased region" description="Low complexity" evidence="1">
    <location>
        <begin position="684"/>
        <end position="704"/>
    </location>
</feature>
<evidence type="ECO:0000313" key="2">
    <source>
        <dbReference type="EMBL" id="TFK24713.1"/>
    </source>
</evidence>
<feature type="compositionally biased region" description="Low complexity" evidence="1">
    <location>
        <begin position="408"/>
        <end position="443"/>
    </location>
</feature>
<dbReference type="Proteomes" id="UP000307440">
    <property type="component" value="Unassembled WGS sequence"/>
</dbReference>
<feature type="compositionally biased region" description="Acidic residues" evidence="1">
    <location>
        <begin position="672"/>
        <end position="682"/>
    </location>
</feature>
<dbReference type="EMBL" id="ML210196">
    <property type="protein sequence ID" value="TFK24713.1"/>
    <property type="molecule type" value="Genomic_DNA"/>
</dbReference>
<feature type="compositionally biased region" description="Basic and acidic residues" evidence="1">
    <location>
        <begin position="88"/>
        <end position="115"/>
    </location>
</feature>
<keyword evidence="3" id="KW-1185">Reference proteome</keyword>
<feature type="region of interest" description="Disordered" evidence="1">
    <location>
        <begin position="620"/>
        <end position="714"/>
    </location>
</feature>
<feature type="compositionally biased region" description="Low complexity" evidence="1">
    <location>
        <begin position="205"/>
        <end position="219"/>
    </location>
</feature>
<feature type="compositionally biased region" description="Low complexity" evidence="1">
    <location>
        <begin position="464"/>
        <end position="473"/>
    </location>
</feature>
<feature type="compositionally biased region" description="Pro residues" evidence="1">
    <location>
        <begin position="335"/>
        <end position="344"/>
    </location>
</feature>
<feature type="compositionally biased region" description="Low complexity" evidence="1">
    <location>
        <begin position="514"/>
        <end position="528"/>
    </location>
</feature>
<feature type="region of interest" description="Disordered" evidence="1">
    <location>
        <begin position="159"/>
        <end position="443"/>
    </location>
</feature>
<feature type="compositionally biased region" description="Low complexity" evidence="1">
    <location>
        <begin position="179"/>
        <end position="191"/>
    </location>
</feature>
<feature type="compositionally biased region" description="Low complexity" evidence="1">
    <location>
        <begin position="564"/>
        <end position="583"/>
    </location>
</feature>
<proteinExistence type="predicted"/>
<feature type="compositionally biased region" description="Polar residues" evidence="1">
    <location>
        <begin position="499"/>
        <end position="512"/>
    </location>
</feature>
<feature type="compositionally biased region" description="Low complexity" evidence="1">
    <location>
        <begin position="238"/>
        <end position="253"/>
    </location>
</feature>